<dbReference type="AlphaFoldDB" id="A0A194XV15"/>
<dbReference type="EMBL" id="KQ947404">
    <property type="protein sequence ID" value="KUJ24165.1"/>
    <property type="molecule type" value="Genomic_DNA"/>
</dbReference>
<feature type="compositionally biased region" description="Polar residues" evidence="1">
    <location>
        <begin position="1"/>
        <end position="20"/>
    </location>
</feature>
<dbReference type="InParanoid" id="A0A194XV15"/>
<dbReference type="OrthoDB" id="3564242at2759"/>
<dbReference type="GeneID" id="28822398"/>
<dbReference type="KEGG" id="psco:LY89DRAFT_662922"/>
<evidence type="ECO:0000313" key="2">
    <source>
        <dbReference type="EMBL" id="KUJ24165.1"/>
    </source>
</evidence>
<organism evidence="2 3">
    <name type="scientific">Mollisia scopiformis</name>
    <name type="common">Conifer needle endophyte fungus</name>
    <name type="synonym">Phialocephala scopiformis</name>
    <dbReference type="NCBI Taxonomy" id="149040"/>
    <lineage>
        <taxon>Eukaryota</taxon>
        <taxon>Fungi</taxon>
        <taxon>Dikarya</taxon>
        <taxon>Ascomycota</taxon>
        <taxon>Pezizomycotina</taxon>
        <taxon>Leotiomycetes</taxon>
        <taxon>Helotiales</taxon>
        <taxon>Mollisiaceae</taxon>
        <taxon>Mollisia</taxon>
    </lineage>
</organism>
<keyword evidence="3" id="KW-1185">Reference proteome</keyword>
<evidence type="ECO:0000313" key="3">
    <source>
        <dbReference type="Proteomes" id="UP000070700"/>
    </source>
</evidence>
<evidence type="ECO:0000256" key="1">
    <source>
        <dbReference type="SAM" id="MobiDB-lite"/>
    </source>
</evidence>
<feature type="region of interest" description="Disordered" evidence="1">
    <location>
        <begin position="1"/>
        <end position="23"/>
    </location>
</feature>
<proteinExistence type="predicted"/>
<name>A0A194XV15_MOLSC</name>
<dbReference type="RefSeq" id="XP_018078520.1">
    <property type="nucleotide sequence ID" value="XM_018212672.1"/>
</dbReference>
<gene>
    <name evidence="2" type="ORF">LY89DRAFT_662922</name>
</gene>
<reference evidence="2 3" key="1">
    <citation type="submission" date="2015-10" db="EMBL/GenBank/DDBJ databases">
        <title>Full genome of DAOMC 229536 Phialocephala scopiformis, a fungal endophyte of spruce producing the potent anti-insectan compound rugulosin.</title>
        <authorList>
            <consortium name="DOE Joint Genome Institute"/>
            <person name="Walker A.K."/>
            <person name="Frasz S.L."/>
            <person name="Seifert K.A."/>
            <person name="Miller J.D."/>
            <person name="Mondo S.J."/>
            <person name="Labutti K."/>
            <person name="Lipzen A."/>
            <person name="Dockter R."/>
            <person name="Kennedy M."/>
            <person name="Grigoriev I.V."/>
            <person name="Spatafora J.W."/>
        </authorList>
    </citation>
    <scope>NUCLEOTIDE SEQUENCE [LARGE SCALE GENOMIC DNA]</scope>
    <source>
        <strain evidence="2 3">CBS 120377</strain>
    </source>
</reference>
<accession>A0A194XV15</accession>
<protein>
    <submittedName>
        <fullName evidence="2">Uncharacterized protein</fullName>
    </submittedName>
</protein>
<sequence>MPSGTISPLRPSSPTSINEQRTLRSGAPVVDRVACLLLNFLQDDPEPTEPALARGVFQADQRPETVLLHHLIPSSSRLMARYLLSSIPRLHDIEISITVSKFVSAITPNLTTYRMCARARCRDALCRGLAIQDGAGDVQGRLHERRVGGYSSELVGVQVTIEPSLETSGYTKDMDDLSWSKILRLLRRTGKRNFNSHGEGRTDAEAYEWDEILERLEPLIERFDLVIVLDEDT</sequence>
<dbReference type="Proteomes" id="UP000070700">
    <property type="component" value="Unassembled WGS sequence"/>
</dbReference>